<dbReference type="KEGG" id="ncr:NCU08753"/>
<protein>
    <recommendedName>
        <fullName evidence="2">DUF6604 domain-containing protein</fullName>
    </recommendedName>
</protein>
<dbReference type="RefSeq" id="XP_956102.2">
    <property type="nucleotide sequence ID" value="XM_951009.2"/>
</dbReference>
<keyword evidence="4" id="KW-1185">Reference proteome</keyword>
<dbReference type="OrthoDB" id="5238236at2759"/>
<proteinExistence type="predicted"/>
<accession>Q7RWP4</accession>
<evidence type="ECO:0000256" key="1">
    <source>
        <dbReference type="SAM" id="MobiDB-lite"/>
    </source>
</evidence>
<dbReference type="PaxDb" id="5141-EFNCRP00000004789"/>
<dbReference type="AlphaFoldDB" id="Q7RWP4"/>
<feature type="region of interest" description="Disordered" evidence="1">
    <location>
        <begin position="566"/>
        <end position="603"/>
    </location>
</feature>
<dbReference type="PANTHER" id="PTHR38795">
    <property type="entry name" value="DUF6604 DOMAIN-CONTAINING PROTEIN"/>
    <property type="match status" value="1"/>
</dbReference>
<dbReference type="EMBL" id="CM002238">
    <property type="protein sequence ID" value="EAA26866.2"/>
    <property type="molecule type" value="Genomic_DNA"/>
</dbReference>
<dbReference type="InterPro" id="IPR046539">
    <property type="entry name" value="DUF6604"/>
</dbReference>
<dbReference type="HOGENOM" id="CLU_008976_0_0_1"/>
<feature type="region of interest" description="Disordered" evidence="1">
    <location>
        <begin position="41"/>
        <end position="75"/>
    </location>
</feature>
<dbReference type="Pfam" id="PF20253">
    <property type="entry name" value="DUF6604"/>
    <property type="match status" value="1"/>
</dbReference>
<dbReference type="InParanoid" id="Q7RWP4"/>
<dbReference type="Proteomes" id="UP000001805">
    <property type="component" value="Chromosome 3, Linkage Group III"/>
</dbReference>
<organism evidence="3 4">
    <name type="scientific">Neurospora crassa (strain ATCC 24698 / 74-OR23-1A / CBS 708.71 / DSM 1257 / FGSC 987)</name>
    <dbReference type="NCBI Taxonomy" id="367110"/>
    <lineage>
        <taxon>Eukaryota</taxon>
        <taxon>Fungi</taxon>
        <taxon>Dikarya</taxon>
        <taxon>Ascomycota</taxon>
        <taxon>Pezizomycotina</taxon>
        <taxon>Sordariomycetes</taxon>
        <taxon>Sordariomycetidae</taxon>
        <taxon>Sordariales</taxon>
        <taxon>Sordariaceae</taxon>
        <taxon>Neurospora</taxon>
    </lineage>
</organism>
<feature type="domain" description="DUF6604" evidence="2">
    <location>
        <begin position="13"/>
        <end position="287"/>
    </location>
</feature>
<reference evidence="3 4" key="1">
    <citation type="journal article" date="2003" name="Nature">
        <title>The genome sequence of the filamentous fungus Neurospora crassa.</title>
        <authorList>
            <person name="Galagan J.E."/>
            <person name="Calvo S.E."/>
            <person name="Borkovich K.A."/>
            <person name="Selker E.U."/>
            <person name="Read N.D."/>
            <person name="Jaffe D."/>
            <person name="FitzHugh W."/>
            <person name="Ma L.J."/>
            <person name="Smirnov S."/>
            <person name="Purcell S."/>
            <person name="Rehman B."/>
            <person name="Elkins T."/>
            <person name="Engels R."/>
            <person name="Wang S."/>
            <person name="Nielsen C.B."/>
            <person name="Butler J."/>
            <person name="Endrizzi M."/>
            <person name="Qui D."/>
            <person name="Ianakiev P."/>
            <person name="Bell-Pedersen D."/>
            <person name="Nelson M.A."/>
            <person name="Werner-Washburne M."/>
            <person name="Selitrennikoff C.P."/>
            <person name="Kinsey J.A."/>
            <person name="Braun E.L."/>
            <person name="Zelter A."/>
            <person name="Schulte U."/>
            <person name="Kothe G.O."/>
            <person name="Jedd G."/>
            <person name="Mewes W."/>
            <person name="Staben C."/>
            <person name="Marcotte E."/>
            <person name="Greenberg D."/>
            <person name="Roy A."/>
            <person name="Foley K."/>
            <person name="Naylor J."/>
            <person name="Stange-Thomann N."/>
            <person name="Barrett R."/>
            <person name="Gnerre S."/>
            <person name="Kamal M."/>
            <person name="Kamvysselis M."/>
            <person name="Mauceli E."/>
            <person name="Bielke C."/>
            <person name="Rudd S."/>
            <person name="Frishman D."/>
            <person name="Krystofova S."/>
            <person name="Rasmussen C."/>
            <person name="Metzenberg R.L."/>
            <person name="Perkins D.D."/>
            <person name="Kroken S."/>
            <person name="Cogoni C."/>
            <person name="Macino G."/>
            <person name="Catcheside D."/>
            <person name="Li W."/>
            <person name="Pratt R.J."/>
            <person name="Osmani S.A."/>
            <person name="DeSouza C.P."/>
            <person name="Glass L."/>
            <person name="Orbach M.J."/>
            <person name="Berglund J.A."/>
            <person name="Voelker R."/>
            <person name="Yarden O."/>
            <person name="Plamann M."/>
            <person name="Seiler S."/>
            <person name="Dunlap J."/>
            <person name="Radford A."/>
            <person name="Aramayo R."/>
            <person name="Natvig D.O."/>
            <person name="Alex L.A."/>
            <person name="Mannhaupt G."/>
            <person name="Ebbole D.J."/>
            <person name="Freitag M."/>
            <person name="Paulsen I."/>
            <person name="Sachs M.S."/>
            <person name="Lander E.S."/>
            <person name="Nusbaum C."/>
            <person name="Birren B."/>
        </authorList>
    </citation>
    <scope>NUCLEOTIDE SEQUENCE [LARGE SCALE GENOMIC DNA]</scope>
    <source>
        <strain evidence="4">ATCC 24698 / 74-OR23-1A / CBS 708.71 / DSM 1257 / FGSC 987</strain>
    </source>
</reference>
<evidence type="ECO:0000313" key="4">
    <source>
        <dbReference type="Proteomes" id="UP000001805"/>
    </source>
</evidence>
<sequence>MLPSNLISIYAESKRDTNAIASWLASSARICGYPTEKLSLGSWNSSPSTEAAKPTGRLKRKAREQAEQATSFTATSITPPKPYTLAVADFVPLAEFIVRSKRPAISVSPSVVSILNRAISARSNFGQLLGEQQDTILDPQSDATHQHFVEVLEKVRKILLSKMPPAIPTADEVNGAQHLSNQFGLLRIQQPSLNVVDADPSIPKTEKKNNHPAAVQEDKTEYIAEEPSSRSDAVATYCMLFQDITIIRGAVMDIWAGVRDGTTDYVAASIATDTAIGMIRDIADTVTSVMKPHGGILHIMRLFHIVRCRTRGIDMTAVRFEDREKLLHDTDEDAISGVGWDKDTKWLNLCVSECTMLAEGFEDDEGLYPVRDMFVQGVQETMNTKEVPFYAIIAGQLNLDIHHVLGKKTKDVAREALRELSEIRRDVSSILNCHGEDSYLEHQLKLLNLVLSDPVKQVKDWSLEPGLPVAKAHQTLELLPVLTGQLVHHYRVAIYQFAIRIATVTGSIQYATQLYHALRTESLVKAEWPDLDHARKLLGESSFYVGSLPKNIPEYMSKFSLQAGLSPAAKARQGRSKKRSKRQAREADRSQYTTEGPRMIADGDDRLPFSKKFIKLHESNWKKELEAWSRELLRDIIATVNIEPITLSKSEGNSRSSNSQEDKSNSRLRCVLLKLAETLHDESRSLCFPLLKVHQSSWELLTTARDRCGPMLRAYFREPDFEDDELTWFITGYIFSAACRAHDKNRIGLPLKQGPDLRPLKMAGEVCERLLTSRRDFGTRALRWMQGGGKSPQQDVDVVVGQQAIENTCLNGTGVKDKEPGVICHEITGSKHHSDKTGVEVQDLYKTSVGQTQVDTG</sequence>
<dbReference type="GeneID" id="3872257"/>
<feature type="compositionally biased region" description="Basic residues" evidence="1">
    <location>
        <begin position="572"/>
        <end position="582"/>
    </location>
</feature>
<evidence type="ECO:0000313" key="3">
    <source>
        <dbReference type="EMBL" id="EAA26866.2"/>
    </source>
</evidence>
<evidence type="ECO:0000259" key="2">
    <source>
        <dbReference type="Pfam" id="PF20253"/>
    </source>
</evidence>
<name>Q7RWP4_NEUCR</name>
<dbReference type="STRING" id="367110.Q7RWP4"/>
<dbReference type="PANTHER" id="PTHR38795:SF1">
    <property type="entry name" value="DUF6604 DOMAIN-CONTAINING PROTEIN"/>
    <property type="match status" value="1"/>
</dbReference>
<gene>
    <name evidence="3" type="ORF">NCU08753</name>
</gene>
<dbReference type="VEuPathDB" id="FungiDB:NCU08753"/>